<dbReference type="PANTHER" id="PTHR14091">
    <property type="entry name" value="PERIODIC TRYPTOPHAN PROTEIN 1"/>
    <property type="match status" value="1"/>
</dbReference>
<dbReference type="InterPro" id="IPR015943">
    <property type="entry name" value="WD40/YVTN_repeat-like_dom_sf"/>
</dbReference>
<dbReference type="SUPFAM" id="SSF50978">
    <property type="entry name" value="WD40 repeat-like"/>
    <property type="match status" value="1"/>
</dbReference>
<name>A0A1R0GZR4_9FUNG</name>
<evidence type="ECO:0000256" key="5">
    <source>
        <dbReference type="SAM" id="MobiDB-lite"/>
    </source>
</evidence>
<feature type="repeat" description="WD" evidence="4">
    <location>
        <begin position="301"/>
        <end position="336"/>
    </location>
</feature>
<feature type="repeat" description="WD" evidence="4">
    <location>
        <begin position="258"/>
        <end position="300"/>
    </location>
</feature>
<comment type="caution">
    <text evidence="6">The sequence shown here is derived from an EMBL/GenBank/DDBJ whole genome shotgun (WGS) entry which is preliminary data.</text>
</comment>
<protein>
    <submittedName>
        <fullName evidence="6">Putative WD repeat-containing protein</fullName>
    </submittedName>
</protein>
<dbReference type="STRING" id="133383.A0A1R0GZR4"/>
<accession>A0A1R0GZR4</accession>
<keyword evidence="7" id="KW-1185">Reference proteome</keyword>
<dbReference type="Gene3D" id="2.130.10.10">
    <property type="entry name" value="YVTN repeat-like/Quinoprotein amine dehydrogenase"/>
    <property type="match status" value="2"/>
</dbReference>
<sequence length="557" mass="61780">MISAVAWVRKGIAAQQPMIIDYTDQELEQFQREAQSEIDLAQSAFENAYISERNELTKEDPVPVNQDDQDDLAEFDMDNYDNEVEQDNQERLFDGEMGGNSLSMFPNVNSLIQVKGQQEDDPYIDLDNDDNQSEIEELEVDPRDNMIVVAKTELEISSLEVYIYESEMENLYVHHDIMLPSYPLCIEWIGHKIGKQAGQPGIGNYAAVGTFEPTIELWNLDVVDVILPELVLGKTKKALNNKERKKNKKKSSIEKVDLTTHTDAVMGLSWNKNVMNILASSSADTTVKVWDLNNGSCLKTFCHHSDKVQSVQWHPTQAPIMITGSYDKTISVIDTRLSDSAFPTVTIDSDVEGITWDIHNDNCFYTNLESGKVLYFDIRTISSSKPSKGKPLSSPIFSIDAHPGCSCSSLDVHPTIKNCIVTSGTNDNSVKIWNTGSNSSESKKVSLVTSRDLGVGKIFSSRFCPDSEFDISVGGDGGKLSVWDLSSNSGIVSSFSLPPTINGKPRPKKSRPIVSASTGNFGDNSDDEHTESLISELQGKKLDKNEEMDISDDESDN</sequence>
<dbReference type="OrthoDB" id="270624at2759"/>
<evidence type="ECO:0000313" key="6">
    <source>
        <dbReference type="EMBL" id="OLY82385.1"/>
    </source>
</evidence>
<organism evidence="6 7">
    <name type="scientific">Smittium mucronatum</name>
    <dbReference type="NCBI Taxonomy" id="133383"/>
    <lineage>
        <taxon>Eukaryota</taxon>
        <taxon>Fungi</taxon>
        <taxon>Fungi incertae sedis</taxon>
        <taxon>Zoopagomycota</taxon>
        <taxon>Kickxellomycotina</taxon>
        <taxon>Harpellomycetes</taxon>
        <taxon>Harpellales</taxon>
        <taxon>Legeriomycetaceae</taxon>
        <taxon>Smittium</taxon>
    </lineage>
</organism>
<dbReference type="EMBL" id="LSSL01001583">
    <property type="protein sequence ID" value="OLY82385.1"/>
    <property type="molecule type" value="Genomic_DNA"/>
</dbReference>
<keyword evidence="3" id="KW-0677">Repeat</keyword>
<dbReference type="InterPro" id="IPR019775">
    <property type="entry name" value="WD40_repeat_CS"/>
</dbReference>
<feature type="repeat" description="WD" evidence="4">
    <location>
        <begin position="421"/>
        <end position="443"/>
    </location>
</feature>
<keyword evidence="1" id="KW-0597">Phosphoprotein</keyword>
<dbReference type="Pfam" id="PF00400">
    <property type="entry name" value="WD40"/>
    <property type="match status" value="3"/>
</dbReference>
<evidence type="ECO:0000256" key="4">
    <source>
        <dbReference type="PROSITE-ProRule" id="PRU00221"/>
    </source>
</evidence>
<dbReference type="PROSITE" id="PS50082">
    <property type="entry name" value="WD_REPEATS_2"/>
    <property type="match status" value="3"/>
</dbReference>
<dbReference type="PROSITE" id="PS50294">
    <property type="entry name" value="WD_REPEATS_REGION"/>
    <property type="match status" value="1"/>
</dbReference>
<proteinExistence type="predicted"/>
<reference evidence="6 7" key="1">
    <citation type="journal article" date="2016" name="Mol. Biol. Evol.">
        <title>Genome-Wide Survey of Gut Fungi (Harpellales) Reveals the First Horizontally Transferred Ubiquitin Gene from a Mosquito Host.</title>
        <authorList>
            <person name="Wang Y."/>
            <person name="White M.M."/>
            <person name="Kvist S."/>
            <person name="Moncalvo J.M."/>
        </authorList>
    </citation>
    <scope>NUCLEOTIDE SEQUENCE [LARGE SCALE GENOMIC DNA]</scope>
    <source>
        <strain evidence="6 7">ALG-7-W6</strain>
    </source>
</reference>
<dbReference type="InterPro" id="IPR044285">
    <property type="entry name" value="PWP1"/>
</dbReference>
<dbReference type="InterPro" id="IPR036322">
    <property type="entry name" value="WD40_repeat_dom_sf"/>
</dbReference>
<gene>
    <name evidence="6" type="ORF">AYI68_g3490</name>
</gene>
<dbReference type="InterPro" id="IPR001680">
    <property type="entry name" value="WD40_rpt"/>
</dbReference>
<dbReference type="GO" id="GO:0005634">
    <property type="term" value="C:nucleus"/>
    <property type="evidence" value="ECO:0007669"/>
    <property type="project" value="TreeGrafter"/>
</dbReference>
<dbReference type="SMART" id="SM00320">
    <property type="entry name" value="WD40"/>
    <property type="match status" value="4"/>
</dbReference>
<feature type="compositionally biased region" description="Basic and acidic residues" evidence="5">
    <location>
        <begin position="538"/>
        <end position="547"/>
    </location>
</feature>
<evidence type="ECO:0000256" key="3">
    <source>
        <dbReference type="ARBA" id="ARBA00022737"/>
    </source>
</evidence>
<evidence type="ECO:0000256" key="1">
    <source>
        <dbReference type="ARBA" id="ARBA00022553"/>
    </source>
</evidence>
<keyword evidence="2 4" id="KW-0853">WD repeat</keyword>
<evidence type="ECO:0000256" key="2">
    <source>
        <dbReference type="ARBA" id="ARBA00022574"/>
    </source>
</evidence>
<dbReference type="Proteomes" id="UP000187455">
    <property type="component" value="Unassembled WGS sequence"/>
</dbReference>
<evidence type="ECO:0000313" key="7">
    <source>
        <dbReference type="Proteomes" id="UP000187455"/>
    </source>
</evidence>
<dbReference type="InterPro" id="IPR020472">
    <property type="entry name" value="WD40_PAC1"/>
</dbReference>
<dbReference type="PROSITE" id="PS00678">
    <property type="entry name" value="WD_REPEATS_1"/>
    <property type="match status" value="1"/>
</dbReference>
<feature type="compositionally biased region" description="Acidic residues" evidence="5">
    <location>
        <begin position="548"/>
        <end position="557"/>
    </location>
</feature>
<dbReference type="AlphaFoldDB" id="A0A1R0GZR4"/>
<dbReference type="PRINTS" id="PR00320">
    <property type="entry name" value="GPROTEINBRPT"/>
</dbReference>
<dbReference type="GO" id="GO:0006364">
    <property type="term" value="P:rRNA processing"/>
    <property type="evidence" value="ECO:0007669"/>
    <property type="project" value="InterPro"/>
</dbReference>
<feature type="region of interest" description="Disordered" evidence="5">
    <location>
        <begin position="494"/>
        <end position="557"/>
    </location>
</feature>
<dbReference type="PANTHER" id="PTHR14091:SF0">
    <property type="entry name" value="PERIODIC TRYPTOPHAN PROTEIN 1 HOMOLOG"/>
    <property type="match status" value="1"/>
</dbReference>